<feature type="region of interest" description="Disordered" evidence="3">
    <location>
        <begin position="250"/>
        <end position="325"/>
    </location>
</feature>
<dbReference type="GO" id="GO:0000390">
    <property type="term" value="P:spliceosomal complex disassembly"/>
    <property type="evidence" value="ECO:0007669"/>
    <property type="project" value="InterPro"/>
</dbReference>
<dbReference type="GO" id="GO:0003677">
    <property type="term" value="F:DNA binding"/>
    <property type="evidence" value="ECO:0007669"/>
    <property type="project" value="InterPro"/>
</dbReference>
<dbReference type="PANTHER" id="PTHR12214">
    <property type="entry name" value="GC-RICH SEQUENCE DNA-BINDING FACTOR"/>
    <property type="match status" value="1"/>
</dbReference>
<proteinExistence type="predicted"/>
<evidence type="ECO:0000256" key="1">
    <source>
        <dbReference type="ARBA" id="ARBA00004123"/>
    </source>
</evidence>
<dbReference type="AlphaFoldDB" id="A0A6V8HK43"/>
<gene>
    <name evidence="4" type="ORF">TCE0_033f09608</name>
</gene>
<evidence type="ECO:0000256" key="3">
    <source>
        <dbReference type="SAM" id="MobiDB-lite"/>
    </source>
</evidence>
<feature type="compositionally biased region" description="Polar residues" evidence="3">
    <location>
        <begin position="101"/>
        <end position="115"/>
    </location>
</feature>
<accession>A0A6V8HK43</accession>
<sequence>MSSPFNNRRKPRKIGTEDEEDSTTDQGVNNPARDITRSMLTSLADNGPVVRRPGNLKSKQKSKLRLSFGPGETSMTDDGGESSEVVTPKRPGLGRRVLEKNTLQKAASASGSNQHLPFRVGQDQDRPTYGEDYIKELRSSTPSTPKATDSDLAELKSERNAIDVAAKFGEIMETSGAMHIPSEAEIREKKARRARLANEQEYISLDDREEAEEDGYMALDSRKEQTRLVRDDEDFAEGFDEFVEDGKISLGRKAEREQQRKNREQMREMINEAEGTSEEEDSDAERNAAYEAAQTRAGMDGLGHDKHDPARPKTPPKVTPLPNLSNVIGRLRTTLAEMEGSKKVLVDRMEELRKEKADIAVREVEIQTLIKEAGETYEKLRVEAGLVPGEEGLPGDVSSTDRGLESLGNSLVVSRVDSEAESFD</sequence>
<keyword evidence="2" id="KW-0539">Nucleus</keyword>
<evidence type="ECO:0008006" key="6">
    <source>
        <dbReference type="Google" id="ProtNLM"/>
    </source>
</evidence>
<comment type="caution">
    <text evidence="4">The sequence shown here is derived from an EMBL/GenBank/DDBJ whole genome shotgun (WGS) entry which is preliminary data.</text>
</comment>
<keyword evidence="5" id="KW-1185">Reference proteome</keyword>
<dbReference type="EMBL" id="DF933829">
    <property type="protein sequence ID" value="GAM38684.1"/>
    <property type="molecule type" value="Genomic_DNA"/>
</dbReference>
<protein>
    <recommendedName>
        <fullName evidence="6">Nineteen complex-related protein 2-domain-containing protein</fullName>
    </recommendedName>
</protein>
<dbReference type="PANTHER" id="PTHR12214:SF0">
    <property type="entry name" value="LD29489P"/>
    <property type="match status" value="1"/>
</dbReference>
<feature type="compositionally biased region" description="Basic and acidic residues" evidence="3">
    <location>
        <begin position="122"/>
        <end position="138"/>
    </location>
</feature>
<feature type="region of interest" description="Disordered" evidence="3">
    <location>
        <begin position="1"/>
        <end position="155"/>
    </location>
</feature>
<dbReference type="Pfam" id="PF15458">
    <property type="entry name" value="NTR2"/>
    <property type="match status" value="1"/>
</dbReference>
<comment type="subcellular location">
    <subcellularLocation>
        <location evidence="1">Nucleus</location>
    </subcellularLocation>
</comment>
<evidence type="ECO:0000256" key="2">
    <source>
        <dbReference type="ARBA" id="ARBA00023242"/>
    </source>
</evidence>
<dbReference type="GO" id="GO:0071008">
    <property type="term" value="C:U2-type post-mRNA release spliceosomal complex"/>
    <property type="evidence" value="ECO:0007669"/>
    <property type="project" value="InterPro"/>
</dbReference>
<feature type="compositionally biased region" description="Basic and acidic residues" evidence="3">
    <location>
        <begin position="250"/>
        <end position="270"/>
    </location>
</feature>
<dbReference type="Proteomes" id="UP000053095">
    <property type="component" value="Unassembled WGS sequence"/>
</dbReference>
<dbReference type="InterPro" id="IPR012890">
    <property type="entry name" value="GCFC2-like"/>
</dbReference>
<reference evidence="5" key="1">
    <citation type="journal article" date="2015" name="Genome Announc.">
        <title>Draft genome sequence of Talaromyces cellulolyticus strain Y-94, a source of lignocellulosic biomass-degrading enzymes.</title>
        <authorList>
            <person name="Fujii T."/>
            <person name="Koike H."/>
            <person name="Sawayama S."/>
            <person name="Yano S."/>
            <person name="Inoue H."/>
        </authorList>
    </citation>
    <scope>NUCLEOTIDE SEQUENCE [LARGE SCALE GENOMIC DNA]</scope>
    <source>
        <strain evidence="5">Y-94</strain>
    </source>
</reference>
<evidence type="ECO:0000313" key="5">
    <source>
        <dbReference type="Proteomes" id="UP000053095"/>
    </source>
</evidence>
<name>A0A6V8HK43_TALPI</name>
<dbReference type="InterPro" id="IPR028211">
    <property type="entry name" value="Ntr2"/>
</dbReference>
<evidence type="ECO:0000313" key="4">
    <source>
        <dbReference type="EMBL" id="GAM38684.1"/>
    </source>
</evidence>
<feature type="compositionally biased region" description="Basic and acidic residues" evidence="3">
    <location>
        <begin position="302"/>
        <end position="311"/>
    </location>
</feature>
<organism evidence="4 5">
    <name type="scientific">Talaromyces pinophilus</name>
    <name type="common">Penicillium pinophilum</name>
    <dbReference type="NCBI Taxonomy" id="128442"/>
    <lineage>
        <taxon>Eukaryota</taxon>
        <taxon>Fungi</taxon>
        <taxon>Dikarya</taxon>
        <taxon>Ascomycota</taxon>
        <taxon>Pezizomycotina</taxon>
        <taxon>Eurotiomycetes</taxon>
        <taxon>Eurotiomycetidae</taxon>
        <taxon>Eurotiales</taxon>
        <taxon>Trichocomaceae</taxon>
        <taxon>Talaromyces</taxon>
        <taxon>Talaromyces sect. Talaromyces</taxon>
    </lineage>
</organism>